<sequence>MATETILWTAIPNGIITTENGRRIARISVVASHRLEAPEAEGDTLSLYRITRHWTRVVADMLQGFIVRMDGIDIEARLINRAILGPEWWEGMFNDDTFVRPYAYNDLTDKLIISYPTIRIREYIKKIYQQVGFESPNELPDVYGRRKPGSTGNSVSLPSFPFNKEIAAGMRAEMKAALNDTPSSPSENIASLTAAPVTGDPVRDMQQLMLFHYPANKLATTLEEDKANETIMAPPLPSTEEDFERYMDFHEVISSLGDYPVLMRRLGLVIDIGFPIEDLPGNPFAIQVAPVWGEDRIADNLISEHPRTVVDWDPPTGVFRSRSRDGIPAIQRGQLAINPNETNFDLVQVDVDGVAIKLANFFNGVHNTANENMLAADSPRNQGFPTIRSAGFSLNETARDLLTYMHFNKTKSDNDQLIAGGGMDLLLYAEDLLRGYRVDIWDTLTRDWHSLCRRIGSYVIEGTDLVMEDVADEGFAQMAMSQPAETEEGQPPATDDIYLHESMFRWDGWSLVAPRPGKTIGEQGDGSPAVDPEPQPMMPFKLITQFRAAPRSLPRLRFGAGYRMRVRVADLAGNSVSLNDAANDLSAPSAPDKPEVYYRYEPLSPPSIFPLAAITEDDPGESVRHMVIRSFNQSPELDNVTSADVNERHIAAPPASVLMAEIHGAFDDLQGRLKNDPATYNLISSRDNPVNVDETSTPIIPDAQMILNYLPDPLAMGAAIRDLPGTTNKTWGKVDDAGQLLYEDVPGVLPREGTTTHIPFLPTEDPVYPDGLIALYTFEDGEGDVVHDVSGSANPVNLTIADPANVTWGSHALTIDAPTIISTGSAPTSLMAALQTTHEVSVEMWVQPASDSQSGPARLMSLSADTSNRNLMVGQSPGGGGDARSYAARVRTTATDANGLPTLFTPDNIATTNLTHIVFTRDQAGTRTLYIDGVTVVSDTVGGDFSNWDMDFRLALANEFTGDRPWLGTYHMLGIYNRALPVDEVLAHFNNGTSLPMMPPDAFDRLLANMPFRIAIAEHESGTFALPGWDHEARVLNIYLPKAEDIRRPISTYMHAEHLKLMGVWAWIREHIDKETQLALSNPALLESLTKKVVDCVQYALEGGHWMITPSRQLAMVHAVQQPIGQPNIVAMLAQRDVDATNSEFGAIIQVHGKSTLTLNLLARWTENVDDLNEVGPTLKHASEAVEEIKISSLEGGTLKSTKLKNGFPQNVGTYQPAQDWVLLQKGISPEHEFGDTKHREVDYHIVAGSRFREYFPANVEGGFTRDTNTVSVHVPSSARPAAPRVRYMLPTYGWKREETTNIIGSYRQGGGLRVYMDRPWFSSGDGELLGVVLWQGSNLSNADRHTLKRYITQWGIDPIHVSENIAPLPHIHNFPNSVRTMSDLHVPELAGINVGAGDNPITVVGFPVHYNEERGLWFSDIDINMGEQVPYMPFVRLALVRFQPWSVEGMHLSPIVLADFAQIAPDRSAILTWDPYEADMLNLVVSGYTYRQSAAYNHVGFDGNQPITVPINDGTEIVVQVQERDPDLDDELAWSNISTAINVLQTNASQNVLWQGRIRLPADREPGQYRVVITELERLYTHSGTRQPRLVYADTIEV</sequence>
<dbReference type="RefSeq" id="WP_195171437.1">
    <property type="nucleotide sequence ID" value="NZ_CP062983.1"/>
</dbReference>
<gene>
    <name evidence="1" type="ORF">G4Y79_03035</name>
</gene>
<dbReference type="KEGG" id="pmet:G4Y79_03035"/>
<dbReference type="EMBL" id="CP062983">
    <property type="protein sequence ID" value="QPC83370.1"/>
    <property type="molecule type" value="Genomic_DNA"/>
</dbReference>
<evidence type="ECO:0000313" key="1">
    <source>
        <dbReference type="EMBL" id="QPC83370.1"/>
    </source>
</evidence>
<accession>A0A7S8IE75</accession>
<proteinExistence type="predicted"/>
<protein>
    <submittedName>
        <fullName evidence="1">LamG domain-containing protein</fullName>
    </submittedName>
</protein>
<keyword evidence="2" id="KW-1185">Reference proteome</keyword>
<dbReference type="SUPFAM" id="SSF49899">
    <property type="entry name" value="Concanavalin A-like lectins/glucanases"/>
    <property type="match status" value="1"/>
</dbReference>
<dbReference type="InterPro" id="IPR013320">
    <property type="entry name" value="ConA-like_dom_sf"/>
</dbReference>
<dbReference type="Pfam" id="PF13385">
    <property type="entry name" value="Laminin_G_3"/>
    <property type="match status" value="1"/>
</dbReference>
<reference evidence="1 2" key="1">
    <citation type="submission" date="2020-02" db="EMBL/GenBank/DDBJ databases">
        <authorList>
            <person name="Zheng R.K."/>
            <person name="Sun C.M."/>
        </authorList>
    </citation>
    <scope>NUCLEOTIDE SEQUENCE [LARGE SCALE GENOMIC DNA]</scope>
    <source>
        <strain evidence="2">rifampicinis</strain>
    </source>
</reference>
<evidence type="ECO:0000313" key="2">
    <source>
        <dbReference type="Proteomes" id="UP000594468"/>
    </source>
</evidence>
<dbReference type="Proteomes" id="UP000594468">
    <property type="component" value="Chromosome"/>
</dbReference>
<dbReference type="Gene3D" id="2.60.120.200">
    <property type="match status" value="1"/>
</dbReference>
<organism evidence="1 2">
    <name type="scientific">Phototrophicus methaneseepsis</name>
    <dbReference type="NCBI Taxonomy" id="2710758"/>
    <lineage>
        <taxon>Bacteria</taxon>
        <taxon>Bacillati</taxon>
        <taxon>Chloroflexota</taxon>
        <taxon>Candidatus Thermofontia</taxon>
        <taxon>Phototrophicales</taxon>
        <taxon>Phototrophicaceae</taxon>
        <taxon>Phototrophicus</taxon>
    </lineage>
</organism>
<name>A0A7S8IE75_9CHLR</name>